<sequence>EIQEAYYAFSHLNCDEQMWDCEGKEVDNYVVKKLLTKYELFFQRKKVR</sequence>
<dbReference type="GO" id="GO:0006099">
    <property type="term" value="P:tricarboxylic acid cycle"/>
    <property type="evidence" value="ECO:0007669"/>
    <property type="project" value="InterPro"/>
</dbReference>
<reference evidence="4" key="1">
    <citation type="journal article" date="2014" name="Front. Microbiol.">
        <title>High frequency of phylogenetically diverse reductive dehalogenase-homologous genes in deep subseafloor sedimentary metagenomes.</title>
        <authorList>
            <person name="Kawai M."/>
            <person name="Futagami T."/>
            <person name="Toyoda A."/>
            <person name="Takaki Y."/>
            <person name="Nishi S."/>
            <person name="Hori S."/>
            <person name="Arai W."/>
            <person name="Tsubouchi T."/>
            <person name="Morono Y."/>
            <person name="Uchiyama I."/>
            <person name="Ito T."/>
            <person name="Fujiyama A."/>
            <person name="Inagaki F."/>
            <person name="Takami H."/>
        </authorList>
    </citation>
    <scope>NUCLEOTIDE SEQUENCE</scope>
    <source>
        <strain evidence="4">Expedition CK06-06</strain>
    </source>
</reference>
<keyword evidence="2" id="KW-0456">Lyase</keyword>
<evidence type="ECO:0000256" key="3">
    <source>
        <dbReference type="ARBA" id="ARBA00023300"/>
    </source>
</evidence>
<dbReference type="Pfam" id="PF14010">
    <property type="entry name" value="PEPcase_2"/>
    <property type="match status" value="1"/>
</dbReference>
<keyword evidence="3" id="KW-0120">Carbon dioxide fixation</keyword>
<evidence type="ECO:0000256" key="2">
    <source>
        <dbReference type="ARBA" id="ARBA00023239"/>
    </source>
</evidence>
<accession>X1K2D2</accession>
<dbReference type="GO" id="GO:0015977">
    <property type="term" value="P:carbon fixation"/>
    <property type="evidence" value="ECO:0007669"/>
    <property type="project" value="UniProtKB-KW"/>
</dbReference>
<evidence type="ECO:0008006" key="5">
    <source>
        <dbReference type="Google" id="ProtNLM"/>
    </source>
</evidence>
<evidence type="ECO:0000256" key="1">
    <source>
        <dbReference type="ARBA" id="ARBA00022842"/>
    </source>
</evidence>
<dbReference type="GO" id="GO:0008964">
    <property type="term" value="F:phosphoenolpyruvate carboxylase activity"/>
    <property type="evidence" value="ECO:0007669"/>
    <property type="project" value="InterPro"/>
</dbReference>
<dbReference type="AlphaFoldDB" id="X1K2D2"/>
<comment type="caution">
    <text evidence="4">The sequence shown here is derived from an EMBL/GenBank/DDBJ whole genome shotgun (WGS) entry which is preliminary data.</text>
</comment>
<feature type="non-terminal residue" evidence="4">
    <location>
        <position position="1"/>
    </location>
</feature>
<gene>
    <name evidence="4" type="ORF">S03H2_62012</name>
</gene>
<proteinExistence type="predicted"/>
<dbReference type="InterPro" id="IPR007566">
    <property type="entry name" value="PEP_COase_arc-type"/>
</dbReference>
<protein>
    <recommendedName>
        <fullName evidence="5">Phosphoenolpyruvate carboxylase</fullName>
    </recommendedName>
</protein>
<dbReference type="EMBL" id="BARU01040074">
    <property type="protein sequence ID" value="GAH87835.1"/>
    <property type="molecule type" value="Genomic_DNA"/>
</dbReference>
<evidence type="ECO:0000313" key="4">
    <source>
        <dbReference type="EMBL" id="GAH87835.1"/>
    </source>
</evidence>
<organism evidence="4">
    <name type="scientific">marine sediment metagenome</name>
    <dbReference type="NCBI Taxonomy" id="412755"/>
    <lineage>
        <taxon>unclassified sequences</taxon>
        <taxon>metagenomes</taxon>
        <taxon>ecological metagenomes</taxon>
    </lineage>
</organism>
<name>X1K2D2_9ZZZZ</name>
<keyword evidence="1" id="KW-0460">Magnesium</keyword>